<feature type="domain" description="Ig-like" evidence="6">
    <location>
        <begin position="493"/>
        <end position="564"/>
    </location>
</feature>
<dbReference type="EMBL" id="BLXT01000945">
    <property type="protein sequence ID" value="GFN81789.1"/>
    <property type="molecule type" value="Genomic_DNA"/>
</dbReference>
<dbReference type="InterPro" id="IPR007110">
    <property type="entry name" value="Ig-like_dom"/>
</dbReference>
<dbReference type="SUPFAM" id="SSF48726">
    <property type="entry name" value="Immunoglobulin"/>
    <property type="match status" value="4"/>
</dbReference>
<feature type="region of interest" description="Disordered" evidence="3">
    <location>
        <begin position="782"/>
        <end position="810"/>
    </location>
</feature>
<sequence>MHSSSSSKSRSYIAPENMSRSKNRLAFFLFLFAIVDSTVGQDYPSYDPPEPIQPDMIVTGSGDQLLILEEEVTFDELLDTCTQNLGKPFVVDNVNTLINVVKTPLPSNIPRDVGFWFGIDSITPTLFRFCKFDWAYVDRVVCFQDELMFIARYQDCVVDHGVVGQWELLLDNDGCEARFRPVCENGVSCIAGVETCGRWFDGCPLYGTCESWDLSVPHECRYASPRSRLVSYGCMSTSFEIECEITDECLEQAFRQSVSSDTKIVFSFYEDSKVLKENIDQQIVEVPVLAINSTFQCMYSVDGVLSNLSNAIVRPKVQAERTAIKIGGSAELSCQDDGVAHVPEILLSYVWHTPGNLVQDLKTSKLIIDGFTPENAGDYICFTKTDGVFSVWSVPMELEIEWETPILTISETDVPLGHYVILECKLNFTELFAFNFTKDGLEISDGQNFSEFHIVSFSELDVGDYQCFAKNPFNKLYLPSNIISLVLVSHAAPLLISPSGFAFRDGQIVTLDCLVEEVYENNIQYSFTFHSLDGRLNQSSTLQRSSNFTILSFSSDDVGSYDCQFHLLSEAPEDNITHSSNRSNVITLLRIHATLMPTATTVPEGSNIKLTCNVTNFDGHIVLYSWLRGDQGSLWRTTITNITTIPRFSERHSGNYRCQATLALPEINGPPLTSAPVNLVHAPRYQKCPCACSNLTLAVSSAIPEIAEESTEAIKKNLSVNRKQLSATVRRVTSAPDSRPTSISAGCFAVALLSLAIGLVIVPDVFTLVMVLLGKYGKPLVNTENPSTDAGNEEPQARVSNKESIADTSV</sequence>
<dbReference type="Pfam" id="PF13927">
    <property type="entry name" value="Ig_3"/>
    <property type="match status" value="1"/>
</dbReference>
<evidence type="ECO:0000256" key="1">
    <source>
        <dbReference type="ARBA" id="ARBA00022729"/>
    </source>
</evidence>
<feature type="domain" description="Ig-like" evidence="6">
    <location>
        <begin position="315"/>
        <end position="381"/>
    </location>
</feature>
<dbReference type="InterPro" id="IPR013783">
    <property type="entry name" value="Ig-like_fold"/>
</dbReference>
<proteinExistence type="predicted"/>
<comment type="caution">
    <text evidence="7">The sequence shown here is derived from an EMBL/GenBank/DDBJ whole genome shotgun (WGS) entry which is preliminary data.</text>
</comment>
<dbReference type="InterPro" id="IPR050488">
    <property type="entry name" value="Ig_Fc_receptor"/>
</dbReference>
<dbReference type="PROSITE" id="PS50835">
    <property type="entry name" value="IG_LIKE"/>
    <property type="match status" value="3"/>
</dbReference>
<evidence type="ECO:0000313" key="8">
    <source>
        <dbReference type="Proteomes" id="UP000735302"/>
    </source>
</evidence>
<organism evidence="7 8">
    <name type="scientific">Plakobranchus ocellatus</name>
    <dbReference type="NCBI Taxonomy" id="259542"/>
    <lineage>
        <taxon>Eukaryota</taxon>
        <taxon>Metazoa</taxon>
        <taxon>Spiralia</taxon>
        <taxon>Lophotrochozoa</taxon>
        <taxon>Mollusca</taxon>
        <taxon>Gastropoda</taxon>
        <taxon>Heterobranchia</taxon>
        <taxon>Euthyneura</taxon>
        <taxon>Panpulmonata</taxon>
        <taxon>Sacoglossa</taxon>
        <taxon>Placobranchoidea</taxon>
        <taxon>Plakobranchidae</taxon>
        <taxon>Plakobranchus</taxon>
    </lineage>
</organism>
<dbReference type="SMART" id="SM00408">
    <property type="entry name" value="IGc2"/>
    <property type="match status" value="4"/>
</dbReference>
<dbReference type="InterPro" id="IPR003599">
    <property type="entry name" value="Ig_sub"/>
</dbReference>
<protein>
    <submittedName>
        <fullName evidence="7">Basement membrane proteoglycan</fullName>
    </submittedName>
</protein>
<keyword evidence="2" id="KW-1015">Disulfide bond</keyword>
<reference evidence="7 8" key="1">
    <citation type="journal article" date="2021" name="Elife">
        <title>Chloroplast acquisition without the gene transfer in kleptoplastic sea slugs, Plakobranchus ocellatus.</title>
        <authorList>
            <person name="Maeda T."/>
            <person name="Takahashi S."/>
            <person name="Yoshida T."/>
            <person name="Shimamura S."/>
            <person name="Takaki Y."/>
            <person name="Nagai Y."/>
            <person name="Toyoda A."/>
            <person name="Suzuki Y."/>
            <person name="Arimoto A."/>
            <person name="Ishii H."/>
            <person name="Satoh N."/>
            <person name="Nishiyama T."/>
            <person name="Hasebe M."/>
            <person name="Maruyama T."/>
            <person name="Minagawa J."/>
            <person name="Obokata J."/>
            <person name="Shigenobu S."/>
        </authorList>
    </citation>
    <scope>NUCLEOTIDE SEQUENCE [LARGE SCALE GENOMIC DNA]</scope>
</reference>
<keyword evidence="4" id="KW-1133">Transmembrane helix</keyword>
<accession>A0AAV3YGZ6</accession>
<dbReference type="InterPro" id="IPR003598">
    <property type="entry name" value="Ig_sub2"/>
</dbReference>
<dbReference type="GO" id="GO:0006955">
    <property type="term" value="P:immune response"/>
    <property type="evidence" value="ECO:0007669"/>
    <property type="project" value="TreeGrafter"/>
</dbReference>
<keyword evidence="8" id="KW-1185">Reference proteome</keyword>
<name>A0AAV3YGZ6_9GAST</name>
<feature type="domain" description="Ig-like" evidence="6">
    <location>
        <begin position="572"/>
        <end position="668"/>
    </location>
</feature>
<feature type="chain" id="PRO_5043875934" evidence="5">
    <location>
        <begin position="41"/>
        <end position="810"/>
    </location>
</feature>
<feature type="transmembrane region" description="Helical" evidence="4">
    <location>
        <begin position="748"/>
        <end position="773"/>
    </location>
</feature>
<keyword evidence="4" id="KW-0812">Transmembrane</keyword>
<dbReference type="PANTHER" id="PTHR11481">
    <property type="entry name" value="IMMUNOGLOBULIN FC RECEPTOR"/>
    <property type="match status" value="1"/>
</dbReference>
<dbReference type="PANTHER" id="PTHR11481:SF60">
    <property type="entry name" value="IG-LIKE DOMAIN-CONTAINING PROTEIN"/>
    <property type="match status" value="1"/>
</dbReference>
<dbReference type="AlphaFoldDB" id="A0AAV3YGZ6"/>
<dbReference type="GO" id="GO:0004888">
    <property type="term" value="F:transmembrane signaling receptor activity"/>
    <property type="evidence" value="ECO:0007669"/>
    <property type="project" value="TreeGrafter"/>
</dbReference>
<dbReference type="Gene3D" id="2.60.40.10">
    <property type="entry name" value="Immunoglobulins"/>
    <property type="match status" value="4"/>
</dbReference>
<dbReference type="Proteomes" id="UP000735302">
    <property type="component" value="Unassembled WGS sequence"/>
</dbReference>
<feature type="compositionally biased region" description="Basic and acidic residues" evidence="3">
    <location>
        <begin position="800"/>
        <end position="810"/>
    </location>
</feature>
<evidence type="ECO:0000259" key="6">
    <source>
        <dbReference type="PROSITE" id="PS50835"/>
    </source>
</evidence>
<dbReference type="SMART" id="SM00409">
    <property type="entry name" value="IG"/>
    <property type="match status" value="4"/>
</dbReference>
<keyword evidence="1 5" id="KW-0732">Signal</keyword>
<dbReference type="GO" id="GO:0007166">
    <property type="term" value="P:cell surface receptor signaling pathway"/>
    <property type="evidence" value="ECO:0007669"/>
    <property type="project" value="TreeGrafter"/>
</dbReference>
<feature type="signal peptide" evidence="5">
    <location>
        <begin position="1"/>
        <end position="40"/>
    </location>
</feature>
<keyword evidence="4" id="KW-0472">Membrane</keyword>
<evidence type="ECO:0000256" key="5">
    <source>
        <dbReference type="SAM" id="SignalP"/>
    </source>
</evidence>
<evidence type="ECO:0000256" key="4">
    <source>
        <dbReference type="SAM" id="Phobius"/>
    </source>
</evidence>
<evidence type="ECO:0000256" key="3">
    <source>
        <dbReference type="SAM" id="MobiDB-lite"/>
    </source>
</evidence>
<evidence type="ECO:0000256" key="2">
    <source>
        <dbReference type="ARBA" id="ARBA00023157"/>
    </source>
</evidence>
<dbReference type="GO" id="GO:0009897">
    <property type="term" value="C:external side of plasma membrane"/>
    <property type="evidence" value="ECO:0007669"/>
    <property type="project" value="TreeGrafter"/>
</dbReference>
<gene>
    <name evidence="7" type="ORF">PoB_000829500</name>
</gene>
<dbReference type="InterPro" id="IPR036179">
    <property type="entry name" value="Ig-like_dom_sf"/>
</dbReference>
<evidence type="ECO:0000313" key="7">
    <source>
        <dbReference type="EMBL" id="GFN81789.1"/>
    </source>
</evidence>